<dbReference type="RefSeq" id="WP_069444570.1">
    <property type="nucleotide sequence ID" value="NZ_LPWE01000011.1"/>
</dbReference>
<sequence>MTYLKKVWLIAALVLLPFTAAYGIDRLVLAPSCPDCHAAMTQALPLFDGSEDGLVRIRANNMTFRARVAGSGNRDGEGVILLHGFPETSIMWESLLEALRKAGYRAIAFDQRGYSPGARPRLENDYTKGKLANDVLAVADAAGFEKFHVIGHDFGGAIAWTLADRYPERVLSLTSLAMPHPLALSEALSNPSPQWPASSYVLFYRLPVLPELAMSFDQAALLTRWKWSRHPKDQVAEYRRVFGEPGAIHAALDWYRAFEFRSLDPAGKVRPPTLFLWGEEDGAFSRASAVATANYMDGPYRLRTLNAGHNLMLDAPNIVVPEVLEHLASAAKARNQWTAALASSSDSTDETEASCDQVPPHCLRIQLSPEGKTFRIRNQCSDTYKGVVRVTCSAWAPNTGIEYRFNLGAKSELAQEGVGARTGQSNGTCYFRPRLCAKVTAPVKPKAASIWPFL</sequence>
<dbReference type="InterPro" id="IPR000073">
    <property type="entry name" value="AB_hydrolase_1"/>
</dbReference>
<proteinExistence type="predicted"/>
<dbReference type="SUPFAM" id="SSF53474">
    <property type="entry name" value="alpha/beta-Hydrolases"/>
    <property type="match status" value="1"/>
</dbReference>
<dbReference type="PRINTS" id="PR00111">
    <property type="entry name" value="ABHYDROLASE"/>
</dbReference>
<keyword evidence="1" id="KW-0378">Hydrolase</keyword>
<dbReference type="EMBL" id="LPWE01000011">
    <property type="protein sequence ID" value="ODR95279.1"/>
    <property type="molecule type" value="Genomic_DNA"/>
</dbReference>
<dbReference type="InterPro" id="IPR000639">
    <property type="entry name" value="Epox_hydrolase-like"/>
</dbReference>
<evidence type="ECO:0000313" key="4">
    <source>
        <dbReference type="Proteomes" id="UP000094172"/>
    </source>
</evidence>
<comment type="caution">
    <text evidence="3">The sequence shown here is derived from an EMBL/GenBank/DDBJ whole genome shotgun (WGS) entry which is preliminary data.</text>
</comment>
<feature type="domain" description="AB hydrolase-1" evidence="2">
    <location>
        <begin position="79"/>
        <end position="316"/>
    </location>
</feature>
<evidence type="ECO:0000259" key="2">
    <source>
        <dbReference type="Pfam" id="PF00561"/>
    </source>
</evidence>
<protein>
    <recommendedName>
        <fullName evidence="2">AB hydrolase-1 domain-containing protein</fullName>
    </recommendedName>
</protein>
<organism evidence="3 4">
    <name type="scientific">Methyloceanibacter stevinii</name>
    <dbReference type="NCBI Taxonomy" id="1774970"/>
    <lineage>
        <taxon>Bacteria</taxon>
        <taxon>Pseudomonadati</taxon>
        <taxon>Pseudomonadota</taxon>
        <taxon>Alphaproteobacteria</taxon>
        <taxon>Hyphomicrobiales</taxon>
        <taxon>Hyphomicrobiaceae</taxon>
        <taxon>Methyloceanibacter</taxon>
    </lineage>
</organism>
<dbReference type="PANTHER" id="PTHR43329">
    <property type="entry name" value="EPOXIDE HYDROLASE"/>
    <property type="match status" value="1"/>
</dbReference>
<keyword evidence="4" id="KW-1185">Reference proteome</keyword>
<reference evidence="3 4" key="1">
    <citation type="journal article" date="2016" name="Environ. Microbiol.">
        <title>New Methyloceanibacter diversity from North Sea sediments includes methanotroph containing solely the soluble methane monooxygenase.</title>
        <authorList>
            <person name="Vekeman B."/>
            <person name="Kerckhof F.M."/>
            <person name="Cremers G."/>
            <person name="de Vos P."/>
            <person name="Vandamme P."/>
            <person name="Boon N."/>
            <person name="Op den Camp H.J."/>
            <person name="Heylen K."/>
        </authorList>
    </citation>
    <scope>NUCLEOTIDE SEQUENCE [LARGE SCALE GENOMIC DNA]</scope>
    <source>
        <strain evidence="3 4">R-67176</strain>
    </source>
</reference>
<dbReference type="Pfam" id="PF00561">
    <property type="entry name" value="Abhydrolase_1"/>
    <property type="match status" value="1"/>
</dbReference>
<dbReference type="Proteomes" id="UP000094172">
    <property type="component" value="Unassembled WGS sequence"/>
</dbReference>
<gene>
    <name evidence="3" type="ORF">AUC70_06220</name>
</gene>
<dbReference type="Gene3D" id="3.40.50.1820">
    <property type="entry name" value="alpha/beta hydrolase"/>
    <property type="match status" value="1"/>
</dbReference>
<evidence type="ECO:0000313" key="3">
    <source>
        <dbReference type="EMBL" id="ODR95279.1"/>
    </source>
</evidence>
<dbReference type="AlphaFoldDB" id="A0A1E3VP28"/>
<evidence type="ECO:0000256" key="1">
    <source>
        <dbReference type="ARBA" id="ARBA00022801"/>
    </source>
</evidence>
<dbReference type="GO" id="GO:0016787">
    <property type="term" value="F:hydrolase activity"/>
    <property type="evidence" value="ECO:0007669"/>
    <property type="project" value="UniProtKB-KW"/>
</dbReference>
<name>A0A1E3VP28_9HYPH</name>
<accession>A0A1E3VP28</accession>
<dbReference type="STRING" id="1774970.AUC70_06220"/>
<dbReference type="PRINTS" id="PR00412">
    <property type="entry name" value="EPOXHYDRLASE"/>
</dbReference>
<dbReference type="InterPro" id="IPR029058">
    <property type="entry name" value="AB_hydrolase_fold"/>
</dbReference>